<organism evidence="1 2">
    <name type="scientific">Paracoccidioides brasiliensis</name>
    <dbReference type="NCBI Taxonomy" id="121759"/>
    <lineage>
        <taxon>Eukaryota</taxon>
        <taxon>Fungi</taxon>
        <taxon>Dikarya</taxon>
        <taxon>Ascomycota</taxon>
        <taxon>Pezizomycotina</taxon>
        <taxon>Eurotiomycetes</taxon>
        <taxon>Eurotiomycetidae</taxon>
        <taxon>Onygenales</taxon>
        <taxon>Ajellomycetaceae</taxon>
        <taxon>Paracoccidioides</taxon>
    </lineage>
</organism>
<gene>
    <name evidence="1" type="ORF">ACO22_06954</name>
</gene>
<protein>
    <submittedName>
        <fullName evidence="1">Uncharacterized protein</fullName>
    </submittedName>
</protein>
<proteinExistence type="predicted"/>
<comment type="caution">
    <text evidence="1">The sequence shown here is derived from an EMBL/GenBank/DDBJ whole genome shotgun (WGS) entry which is preliminary data.</text>
</comment>
<dbReference type="EMBL" id="LZYO01000428">
    <property type="protein sequence ID" value="ODH13730.1"/>
    <property type="molecule type" value="Genomic_DNA"/>
</dbReference>
<reference evidence="1 2" key="1">
    <citation type="submission" date="2016-06" db="EMBL/GenBank/DDBJ databases">
        <authorList>
            <person name="Kjaerup R.B."/>
            <person name="Dalgaard T.S."/>
            <person name="Juul-Madsen H.R."/>
        </authorList>
    </citation>
    <scope>NUCLEOTIDE SEQUENCE [LARGE SCALE GENOMIC DNA]</scope>
    <source>
        <strain evidence="1 2">Pb300</strain>
    </source>
</reference>
<sequence>MVDCNLESVIIHGLPLSFFPWAGGMFGCISLADQNQPLTRPPPVHAFGDRRWLALVETVQ</sequence>
<name>A0A1D2J629_PARBR</name>
<dbReference type="Proteomes" id="UP000242814">
    <property type="component" value="Unassembled WGS sequence"/>
</dbReference>
<accession>A0A1D2J629</accession>
<evidence type="ECO:0000313" key="1">
    <source>
        <dbReference type="EMBL" id="ODH13730.1"/>
    </source>
</evidence>
<evidence type="ECO:0000313" key="2">
    <source>
        <dbReference type="Proteomes" id="UP000242814"/>
    </source>
</evidence>
<dbReference type="AlphaFoldDB" id="A0A1D2J629"/>